<feature type="signal peptide" evidence="1">
    <location>
        <begin position="1"/>
        <end position="21"/>
    </location>
</feature>
<dbReference type="Pfam" id="PF19271">
    <property type="entry name" value="Nis1"/>
    <property type="match status" value="1"/>
</dbReference>
<dbReference type="InterPro" id="IPR045469">
    <property type="entry name" value="Nis1"/>
</dbReference>
<dbReference type="Proteomes" id="UP000053593">
    <property type="component" value="Unassembled WGS sequence"/>
</dbReference>
<evidence type="ECO:0000313" key="3">
    <source>
        <dbReference type="Proteomes" id="UP000053593"/>
    </source>
</evidence>
<dbReference type="HOGENOM" id="CLU_137500_1_0_1"/>
<evidence type="ECO:0000313" key="2">
    <source>
        <dbReference type="EMBL" id="KIK57586.1"/>
    </source>
</evidence>
<sequence length="145" mass="14929">MKFAPLTLFSTVLAVVSTSLAQNTVIGSPLQGASVSAGSNFTVRIDRPDTLSGSEEVAVVIGLWSCGNNPCPGPTNILGSILYNGPYKPQFSDPSDGLPPHENFTVAIPSGFTQGRAQLGVVHVALGGAGLAPFMQTMNSTVNIV</sequence>
<evidence type="ECO:0000256" key="1">
    <source>
        <dbReference type="SAM" id="SignalP"/>
    </source>
</evidence>
<dbReference type="OrthoDB" id="2841294at2759"/>
<keyword evidence="3" id="KW-1185">Reference proteome</keyword>
<feature type="chain" id="PRO_5002207474" evidence="1">
    <location>
        <begin position="22"/>
        <end position="145"/>
    </location>
</feature>
<gene>
    <name evidence="2" type="ORF">GYMLUDRAFT_172600</name>
</gene>
<organism evidence="2 3">
    <name type="scientific">Collybiopsis luxurians FD-317 M1</name>
    <dbReference type="NCBI Taxonomy" id="944289"/>
    <lineage>
        <taxon>Eukaryota</taxon>
        <taxon>Fungi</taxon>
        <taxon>Dikarya</taxon>
        <taxon>Basidiomycota</taxon>
        <taxon>Agaricomycotina</taxon>
        <taxon>Agaricomycetes</taxon>
        <taxon>Agaricomycetidae</taxon>
        <taxon>Agaricales</taxon>
        <taxon>Marasmiineae</taxon>
        <taxon>Omphalotaceae</taxon>
        <taxon>Collybiopsis</taxon>
        <taxon>Collybiopsis luxurians</taxon>
    </lineage>
</organism>
<dbReference type="EMBL" id="KN834790">
    <property type="protein sequence ID" value="KIK57586.1"/>
    <property type="molecule type" value="Genomic_DNA"/>
</dbReference>
<reference evidence="2 3" key="1">
    <citation type="submission" date="2014-04" db="EMBL/GenBank/DDBJ databases">
        <title>Evolutionary Origins and Diversification of the Mycorrhizal Mutualists.</title>
        <authorList>
            <consortium name="DOE Joint Genome Institute"/>
            <consortium name="Mycorrhizal Genomics Consortium"/>
            <person name="Kohler A."/>
            <person name="Kuo A."/>
            <person name="Nagy L.G."/>
            <person name="Floudas D."/>
            <person name="Copeland A."/>
            <person name="Barry K.W."/>
            <person name="Cichocki N."/>
            <person name="Veneault-Fourrey C."/>
            <person name="LaButti K."/>
            <person name="Lindquist E.A."/>
            <person name="Lipzen A."/>
            <person name="Lundell T."/>
            <person name="Morin E."/>
            <person name="Murat C."/>
            <person name="Riley R."/>
            <person name="Ohm R."/>
            <person name="Sun H."/>
            <person name="Tunlid A."/>
            <person name="Henrissat B."/>
            <person name="Grigoriev I.V."/>
            <person name="Hibbett D.S."/>
            <person name="Martin F."/>
        </authorList>
    </citation>
    <scope>NUCLEOTIDE SEQUENCE [LARGE SCALE GENOMIC DNA]</scope>
    <source>
        <strain evidence="2 3">FD-317 M1</strain>
    </source>
</reference>
<protein>
    <submittedName>
        <fullName evidence="2">Unplaced genomic scaffold GYMLUscaffold_42, whole genome shotgun sequence</fullName>
    </submittedName>
</protein>
<accession>A0A0D0BQX1</accession>
<proteinExistence type="predicted"/>
<keyword evidence="1" id="KW-0732">Signal</keyword>
<dbReference type="AlphaFoldDB" id="A0A0D0BQX1"/>
<name>A0A0D0BQX1_9AGAR</name>